<dbReference type="PRINTS" id="PR00143">
    <property type="entry name" value="CITRTSNTHASE"/>
</dbReference>
<dbReference type="Pfam" id="PF00285">
    <property type="entry name" value="Citrate_synt"/>
    <property type="match status" value="1"/>
</dbReference>
<comment type="similarity">
    <text evidence="2 6 8">Belongs to the citrate synthase family.</text>
</comment>
<dbReference type="EMBL" id="QXUL01000031">
    <property type="protein sequence ID" value="RIN10785.1"/>
    <property type="molecule type" value="Genomic_DNA"/>
</dbReference>
<dbReference type="PIRSF" id="PIRSF001369">
    <property type="entry name" value="Citrate_synth"/>
    <property type="match status" value="1"/>
</dbReference>
<keyword evidence="4 6" id="KW-0808">Transferase</keyword>
<evidence type="ECO:0000313" key="9">
    <source>
        <dbReference type="EMBL" id="RIN10785.1"/>
    </source>
</evidence>
<sequence>MAELQKGLEGVIASETKVSSIIDSQLTYAGYDIDDLAQNAEFEEIIFLLWHYRLPNEDELKDLKQKLFEYMTLNPRVYNHFKEYATGNVHPMTALRTSVSYIAHFDEHAEDEDESQTLERAIRIQAKIASLVTAYARVREGKEIVKPSSDLNYAGNFLYMLRGELPSEIEIEAFNKALVLHADHELNASTFTARCAVSSLSDMYSGIVAAVGSLKGPLHGGANERVMSMLSEVKSIDEVDEYIDNKIKNKEKIMGFGHRVYKDGDPRAKYLKEMSRKITSETGQSQLFDISVKIADKMKAEKGLIANVDFFSATVYHSMNIEHDLFTPIFAVSRTSGWIAHILEQYRDNRIMRPRAQYIGETNRKYEPIEER</sequence>
<dbReference type="GO" id="GO:0005829">
    <property type="term" value="C:cytosol"/>
    <property type="evidence" value="ECO:0007669"/>
    <property type="project" value="TreeGrafter"/>
</dbReference>
<feature type="active site" evidence="7">
    <location>
        <position position="258"/>
    </location>
</feature>
<dbReference type="RefSeq" id="WP_119603901.1">
    <property type="nucleotide sequence ID" value="NZ_QXUL01000031.1"/>
</dbReference>
<comment type="caution">
    <text evidence="9">The sequence shown here is derived from an EMBL/GenBank/DDBJ whole genome shotgun (WGS) entry which is preliminary data.</text>
</comment>
<dbReference type="InterPro" id="IPR036969">
    <property type="entry name" value="Citrate_synthase_sf"/>
</dbReference>
<dbReference type="InterPro" id="IPR011278">
    <property type="entry name" value="2-MeCitrate/Citrate_synth_II"/>
</dbReference>
<gene>
    <name evidence="9" type="ORF">BU097_07295</name>
</gene>
<dbReference type="Gene3D" id="1.10.580.10">
    <property type="entry name" value="Citrate Synthase, domain 1"/>
    <property type="match status" value="1"/>
</dbReference>
<feature type="active site" evidence="7">
    <location>
        <position position="309"/>
    </location>
</feature>
<dbReference type="Gene3D" id="1.10.230.10">
    <property type="entry name" value="Cytochrome P450-Terp, domain 2"/>
    <property type="match status" value="1"/>
</dbReference>
<dbReference type="SUPFAM" id="SSF48256">
    <property type="entry name" value="Citrate synthase"/>
    <property type="match status" value="1"/>
</dbReference>
<proteinExistence type="inferred from homology"/>
<evidence type="ECO:0000256" key="1">
    <source>
        <dbReference type="ARBA" id="ARBA00004751"/>
    </source>
</evidence>
<dbReference type="PANTHER" id="PTHR11739">
    <property type="entry name" value="CITRATE SYNTHASE"/>
    <property type="match status" value="1"/>
</dbReference>
<protein>
    <recommendedName>
        <fullName evidence="6">Citrate synthase</fullName>
    </recommendedName>
</protein>
<dbReference type="PANTHER" id="PTHR11739:SF4">
    <property type="entry name" value="CITRATE SYNTHASE, PEROXISOMAL"/>
    <property type="match status" value="1"/>
</dbReference>
<comment type="pathway">
    <text evidence="1">Carbohydrate metabolism; tricarboxylic acid cycle; isocitrate from oxaloacetate: step 1/2.</text>
</comment>
<dbReference type="GO" id="GO:0006099">
    <property type="term" value="P:tricarboxylic acid cycle"/>
    <property type="evidence" value="ECO:0007669"/>
    <property type="project" value="UniProtKB-UniPathway"/>
</dbReference>
<keyword evidence="3" id="KW-0816">Tricarboxylic acid cycle</keyword>
<dbReference type="AlphaFoldDB" id="A0A418INH5"/>
<evidence type="ECO:0000256" key="6">
    <source>
        <dbReference type="PIRNR" id="PIRNR001369"/>
    </source>
</evidence>
<dbReference type="Proteomes" id="UP000285567">
    <property type="component" value="Unassembled WGS sequence"/>
</dbReference>
<dbReference type="InterPro" id="IPR024176">
    <property type="entry name" value="Citrate_synthase_bac-typ"/>
</dbReference>
<dbReference type="NCBIfam" id="NF010638">
    <property type="entry name" value="PRK14035.1"/>
    <property type="match status" value="1"/>
</dbReference>
<dbReference type="GO" id="GO:0036440">
    <property type="term" value="F:citrate synthase activity"/>
    <property type="evidence" value="ECO:0007669"/>
    <property type="project" value="UniProtKB-EC"/>
</dbReference>
<organism evidence="9 10">
    <name type="scientific">Staphylococcus xylosus</name>
    <dbReference type="NCBI Taxonomy" id="1288"/>
    <lineage>
        <taxon>Bacteria</taxon>
        <taxon>Bacillati</taxon>
        <taxon>Bacillota</taxon>
        <taxon>Bacilli</taxon>
        <taxon>Bacillales</taxon>
        <taxon>Staphylococcaceae</taxon>
        <taxon>Staphylococcus</taxon>
    </lineage>
</organism>
<evidence type="ECO:0000256" key="5">
    <source>
        <dbReference type="ARBA" id="ARBA00049288"/>
    </source>
</evidence>
<evidence type="ECO:0000256" key="4">
    <source>
        <dbReference type="ARBA" id="ARBA00022679"/>
    </source>
</evidence>
<dbReference type="UniPathway" id="UPA00223"/>
<dbReference type="CDD" id="cd06110">
    <property type="entry name" value="BSuCS-II_like"/>
    <property type="match status" value="1"/>
</dbReference>
<dbReference type="InterPro" id="IPR016143">
    <property type="entry name" value="Citrate_synth-like_sm_a-sub"/>
</dbReference>
<evidence type="ECO:0000256" key="2">
    <source>
        <dbReference type="ARBA" id="ARBA00010566"/>
    </source>
</evidence>
<dbReference type="InterPro" id="IPR016142">
    <property type="entry name" value="Citrate_synth-like_lrg_a-sub"/>
</dbReference>
<dbReference type="InterPro" id="IPR002020">
    <property type="entry name" value="Citrate_synthase"/>
</dbReference>
<dbReference type="PROSITE" id="PS00480">
    <property type="entry name" value="CITRATE_SYNTHASE"/>
    <property type="match status" value="1"/>
</dbReference>
<dbReference type="OrthoDB" id="9800864at2"/>
<dbReference type="GO" id="GO:0005975">
    <property type="term" value="P:carbohydrate metabolic process"/>
    <property type="evidence" value="ECO:0007669"/>
    <property type="project" value="TreeGrafter"/>
</dbReference>
<reference evidence="9 10" key="1">
    <citation type="journal article" date="2016" name="Front. Microbiol.">
        <title>Comprehensive Phylogenetic Analysis of Bovine Non-aureus Staphylococci Species Based on Whole-Genome Sequencing.</title>
        <authorList>
            <person name="Naushad S."/>
            <person name="Barkema H.W."/>
            <person name="Luby C."/>
            <person name="Condas L.A."/>
            <person name="Nobrega D.B."/>
            <person name="Carson D.A."/>
            <person name="De Buck J."/>
        </authorList>
    </citation>
    <scope>NUCLEOTIDE SEQUENCE [LARGE SCALE GENOMIC DNA]</scope>
    <source>
        <strain evidence="9 10">SNUC 102</strain>
    </source>
</reference>
<dbReference type="InterPro" id="IPR019810">
    <property type="entry name" value="Citrate_synthase_AS"/>
</dbReference>
<evidence type="ECO:0000256" key="7">
    <source>
        <dbReference type="PIRSR" id="PIRSR001369-1"/>
    </source>
</evidence>
<keyword evidence="10" id="KW-1185">Reference proteome</keyword>
<dbReference type="FunFam" id="1.10.230.10:FF:000003">
    <property type="entry name" value="Citrate synthase"/>
    <property type="match status" value="1"/>
</dbReference>
<evidence type="ECO:0000256" key="8">
    <source>
        <dbReference type="RuleBase" id="RU003406"/>
    </source>
</evidence>
<dbReference type="NCBIfam" id="TIGR01800">
    <property type="entry name" value="cit_synth_II"/>
    <property type="match status" value="1"/>
</dbReference>
<name>A0A418INH5_STAXY</name>
<comment type="catalytic activity">
    <reaction evidence="5">
        <text>oxaloacetate + acetyl-CoA + H2O = citrate + CoA + H(+)</text>
        <dbReference type="Rhea" id="RHEA:16845"/>
        <dbReference type="ChEBI" id="CHEBI:15377"/>
        <dbReference type="ChEBI" id="CHEBI:15378"/>
        <dbReference type="ChEBI" id="CHEBI:16452"/>
        <dbReference type="ChEBI" id="CHEBI:16947"/>
        <dbReference type="ChEBI" id="CHEBI:57287"/>
        <dbReference type="ChEBI" id="CHEBI:57288"/>
        <dbReference type="EC" id="2.3.3.16"/>
    </reaction>
</comment>
<accession>A0A418INH5</accession>
<evidence type="ECO:0000256" key="3">
    <source>
        <dbReference type="ARBA" id="ARBA00022532"/>
    </source>
</evidence>
<evidence type="ECO:0000313" key="10">
    <source>
        <dbReference type="Proteomes" id="UP000285567"/>
    </source>
</evidence>